<dbReference type="EMBL" id="CP010429">
    <property type="protein sequence ID" value="AKD56957.1"/>
    <property type="molecule type" value="Genomic_DNA"/>
</dbReference>
<evidence type="ECO:0000256" key="2">
    <source>
        <dbReference type="ARBA" id="ARBA00004370"/>
    </source>
</evidence>
<evidence type="ECO:0000256" key="1">
    <source>
        <dbReference type="ARBA" id="ARBA00004240"/>
    </source>
</evidence>
<dbReference type="RefSeq" id="WP_046576406.1">
    <property type="nucleotide sequence ID" value="NZ_CP010429.1"/>
</dbReference>
<evidence type="ECO:0000259" key="6">
    <source>
        <dbReference type="Pfam" id="PF05057"/>
    </source>
</evidence>
<dbReference type="InterPro" id="IPR029058">
    <property type="entry name" value="AB_hydrolase_fold"/>
</dbReference>
<feature type="chain" id="PRO_5002413532" description="DUF676 domain-containing protein" evidence="5">
    <location>
        <begin position="20"/>
        <end position="515"/>
    </location>
</feature>
<dbReference type="AlphaFoldDB" id="A0A0E3V8Q0"/>
<dbReference type="PANTHER" id="PTHR48182">
    <property type="entry name" value="PROTEIN SERAC1"/>
    <property type="match status" value="1"/>
</dbReference>
<reference evidence="7 8" key="1">
    <citation type="journal article" date="2014" name="Curr. Microbiol.">
        <title>Spirosoma radiotolerans sp. nov., a gamma-radiation-resistant bacterium isolated from gamma ray-irradiated soil.</title>
        <authorList>
            <person name="Lee J.J."/>
            <person name="Srinivasan S."/>
            <person name="Lim S."/>
            <person name="Joe M."/>
            <person name="Im S."/>
            <person name="Bae S.I."/>
            <person name="Park K.R."/>
            <person name="Han J.H."/>
            <person name="Park S.H."/>
            <person name="Joo B.M."/>
            <person name="Park S.J."/>
            <person name="Kim M.K."/>
        </authorList>
    </citation>
    <scope>NUCLEOTIDE SEQUENCE [LARGE SCALE GENOMIC DNA]</scope>
    <source>
        <strain evidence="7 8">DG5A</strain>
    </source>
</reference>
<proteinExistence type="predicted"/>
<keyword evidence="3" id="KW-0256">Endoplasmic reticulum</keyword>
<keyword evidence="8" id="KW-1185">Reference proteome</keyword>
<dbReference type="STRING" id="1379870.SD10_20670"/>
<dbReference type="HOGENOM" id="CLU_528824_0_0_10"/>
<evidence type="ECO:0000256" key="4">
    <source>
        <dbReference type="ARBA" id="ARBA00023136"/>
    </source>
</evidence>
<dbReference type="KEGG" id="srd:SD10_20670"/>
<evidence type="ECO:0000256" key="3">
    <source>
        <dbReference type="ARBA" id="ARBA00022824"/>
    </source>
</evidence>
<evidence type="ECO:0000313" key="8">
    <source>
        <dbReference type="Proteomes" id="UP000033054"/>
    </source>
</evidence>
<gene>
    <name evidence="7" type="ORF">SD10_20670</name>
</gene>
<dbReference type="Gene3D" id="3.40.50.1820">
    <property type="entry name" value="alpha/beta hydrolase"/>
    <property type="match status" value="1"/>
</dbReference>
<sequence length="515" mass="58514">MKSWLSILTVLLIVQVVLSRCSGVPQETDNVVSEYIRNDSKNAGIIVFVHGVTGNSRDTWTNQVTGAYWPKLIAEDSTFKNFNIYVYNYPSPVLGKSYNIDEIAENMRLVLNNDKIFNHKQVAFLSHSMGGLVTRSFLLKNRDFIPKVLMAYFFATPTTGSEVAGIANLLSNNPQFGKMLSMDSDSYLADKQRDWQAAGISFPCYCAYEIQNTYGQKIVQQQSATNLCNKRFDPIDANHIDIVKPANTSSTAYIAFKSAFEEVFMQKSQVLNDWKRYMDVQISDETCPKYFIPPAGIKLVEGSAQIQERLYNHPSDYSNWPAVADIHSIYNHFITIESTVRGAENSWIKLGNKFTVTFSVDTTTAPKDIDVVLMGECGDGRDPRYSKTIIALDPANAEKKISVPFDAHKFYTLQPGEFEQFIMNFSCKVPGVYSVRYDLPFSISGKVGKIFYNTNDDELKIICPKSYTLWDTGFFNERNNLTRIETYRWDGQNYEGKVHPDVSSSIEFEEMEKEF</sequence>
<dbReference type="SUPFAM" id="SSF53474">
    <property type="entry name" value="alpha/beta-Hydrolases"/>
    <property type="match status" value="1"/>
</dbReference>
<dbReference type="OrthoDB" id="1491023at2"/>
<keyword evidence="4" id="KW-0472">Membrane</keyword>
<comment type="subcellular location">
    <subcellularLocation>
        <location evidence="1">Endoplasmic reticulum</location>
    </subcellularLocation>
    <subcellularLocation>
        <location evidence="2">Membrane</location>
    </subcellularLocation>
</comment>
<feature type="signal peptide" evidence="5">
    <location>
        <begin position="1"/>
        <end position="19"/>
    </location>
</feature>
<organism evidence="7 8">
    <name type="scientific">Spirosoma radiotolerans</name>
    <dbReference type="NCBI Taxonomy" id="1379870"/>
    <lineage>
        <taxon>Bacteria</taxon>
        <taxon>Pseudomonadati</taxon>
        <taxon>Bacteroidota</taxon>
        <taxon>Cytophagia</taxon>
        <taxon>Cytophagales</taxon>
        <taxon>Cytophagaceae</taxon>
        <taxon>Spirosoma</taxon>
    </lineage>
</organism>
<feature type="domain" description="DUF676" evidence="6">
    <location>
        <begin position="41"/>
        <end position="142"/>
    </location>
</feature>
<keyword evidence="5" id="KW-0732">Signal</keyword>
<dbReference type="InterPro" id="IPR007751">
    <property type="entry name" value="DUF676_lipase-like"/>
</dbReference>
<dbReference type="Pfam" id="PF05057">
    <property type="entry name" value="DUF676"/>
    <property type="match status" value="1"/>
</dbReference>
<dbReference type="InterPro" id="IPR052374">
    <property type="entry name" value="SERAC1"/>
</dbReference>
<accession>A0A0E3V8Q0</accession>
<dbReference type="PATRIC" id="fig|1379870.5.peg.4452"/>
<dbReference type="GO" id="GO:0016020">
    <property type="term" value="C:membrane"/>
    <property type="evidence" value="ECO:0007669"/>
    <property type="project" value="UniProtKB-SubCell"/>
</dbReference>
<evidence type="ECO:0000256" key="5">
    <source>
        <dbReference type="SAM" id="SignalP"/>
    </source>
</evidence>
<protein>
    <recommendedName>
        <fullName evidence="6">DUF676 domain-containing protein</fullName>
    </recommendedName>
</protein>
<dbReference type="Proteomes" id="UP000033054">
    <property type="component" value="Chromosome"/>
</dbReference>
<dbReference type="PANTHER" id="PTHR48182:SF2">
    <property type="entry name" value="PROTEIN SERAC1"/>
    <property type="match status" value="1"/>
</dbReference>
<evidence type="ECO:0000313" key="7">
    <source>
        <dbReference type="EMBL" id="AKD56957.1"/>
    </source>
</evidence>
<name>A0A0E3V8Q0_9BACT</name>